<reference evidence="1" key="1">
    <citation type="submission" date="2020-08" db="EMBL/GenBank/DDBJ databases">
        <title>Genome public.</title>
        <authorList>
            <person name="Liu C."/>
            <person name="Sun Q."/>
        </authorList>
    </citation>
    <scope>NUCLEOTIDE SEQUENCE</scope>
    <source>
        <strain evidence="1">BX21</strain>
    </source>
</reference>
<dbReference type="RefSeq" id="WP_262429654.1">
    <property type="nucleotide sequence ID" value="NZ_JACRTG010000018.1"/>
</dbReference>
<accession>A0A926ETZ1</accession>
<protein>
    <submittedName>
        <fullName evidence="1">Uncharacterized protein</fullName>
    </submittedName>
</protein>
<gene>
    <name evidence="1" type="ORF">H8707_08115</name>
</gene>
<dbReference type="EMBL" id="JACRTG010000018">
    <property type="protein sequence ID" value="MBC8588203.1"/>
    <property type="molecule type" value="Genomic_DNA"/>
</dbReference>
<comment type="caution">
    <text evidence="1">The sequence shown here is derived from an EMBL/GenBank/DDBJ whole genome shotgun (WGS) entry which is preliminary data.</text>
</comment>
<organism evidence="1 2">
    <name type="scientific">Paratissierella segnis</name>
    <dbReference type="NCBI Taxonomy" id="2763679"/>
    <lineage>
        <taxon>Bacteria</taxon>
        <taxon>Bacillati</taxon>
        <taxon>Bacillota</taxon>
        <taxon>Tissierellia</taxon>
        <taxon>Tissierellales</taxon>
        <taxon>Tissierellaceae</taxon>
        <taxon>Paratissierella</taxon>
    </lineage>
</organism>
<evidence type="ECO:0000313" key="2">
    <source>
        <dbReference type="Proteomes" id="UP000601171"/>
    </source>
</evidence>
<name>A0A926ETZ1_9FIRM</name>
<proteinExistence type="predicted"/>
<keyword evidence="2" id="KW-1185">Reference proteome</keyword>
<dbReference type="Proteomes" id="UP000601171">
    <property type="component" value="Unassembled WGS sequence"/>
</dbReference>
<evidence type="ECO:0000313" key="1">
    <source>
        <dbReference type="EMBL" id="MBC8588203.1"/>
    </source>
</evidence>
<dbReference type="AlphaFoldDB" id="A0A926ETZ1"/>
<sequence length="95" mass="10686">MNQVLLINRINTNDNSIIKRRISFILGGMSLSSMKDMLIDTINSSGLIDDSNDVLYKYNGVEISMSIQTIPKIVRLLANANIPIYSVYEVYNSDL</sequence>